<feature type="region of interest" description="Disordered" evidence="6">
    <location>
        <begin position="143"/>
        <end position="211"/>
    </location>
</feature>
<dbReference type="GO" id="GO:0003723">
    <property type="term" value="F:RNA binding"/>
    <property type="evidence" value="ECO:0007669"/>
    <property type="project" value="InterPro"/>
</dbReference>
<evidence type="ECO:0000256" key="5">
    <source>
        <dbReference type="ARBA" id="ARBA00023239"/>
    </source>
</evidence>
<evidence type="ECO:0000313" key="8">
    <source>
        <dbReference type="EMBL" id="RAH63432.1"/>
    </source>
</evidence>
<evidence type="ECO:0000256" key="1">
    <source>
        <dbReference type="ARBA" id="ARBA00022722"/>
    </source>
</evidence>
<dbReference type="Proteomes" id="UP000249526">
    <property type="component" value="Unassembled WGS sequence"/>
</dbReference>
<dbReference type="GeneID" id="37168218"/>
<dbReference type="Pfam" id="PF00545">
    <property type="entry name" value="Ribonuclease"/>
    <property type="match status" value="1"/>
</dbReference>
<dbReference type="GO" id="GO:0046589">
    <property type="term" value="F:ribonuclease T1 activity"/>
    <property type="evidence" value="ECO:0007669"/>
    <property type="project" value="UniProtKB-EC"/>
</dbReference>
<evidence type="ECO:0000313" key="9">
    <source>
        <dbReference type="Proteomes" id="UP000249526"/>
    </source>
</evidence>
<feature type="compositionally biased region" description="Low complexity" evidence="6">
    <location>
        <begin position="148"/>
        <end position="174"/>
    </location>
</feature>
<feature type="compositionally biased region" description="Polar residues" evidence="6">
    <location>
        <begin position="175"/>
        <end position="188"/>
    </location>
</feature>
<dbReference type="SUPFAM" id="SSF53933">
    <property type="entry name" value="Microbial ribonucleases"/>
    <property type="match status" value="1"/>
</dbReference>
<evidence type="ECO:0000256" key="3">
    <source>
        <dbReference type="ARBA" id="ARBA00022801"/>
    </source>
</evidence>
<keyword evidence="9" id="KW-1185">Reference proteome</keyword>
<feature type="chain" id="PRO_5034985820" evidence="7">
    <location>
        <begin position="20"/>
        <end position="228"/>
    </location>
</feature>
<protein>
    <submittedName>
        <fullName evidence="8">Uncharacterized protein</fullName>
    </submittedName>
</protein>
<evidence type="ECO:0000256" key="6">
    <source>
        <dbReference type="SAM" id="MobiDB-lite"/>
    </source>
</evidence>
<gene>
    <name evidence="8" type="ORF">BO85DRAFT_515937</name>
</gene>
<dbReference type="Gene3D" id="3.10.450.30">
    <property type="entry name" value="Microbial ribonucleases"/>
    <property type="match status" value="1"/>
</dbReference>
<dbReference type="InterPro" id="IPR000026">
    <property type="entry name" value="N1-like"/>
</dbReference>
<dbReference type="EMBL" id="KZ825054">
    <property type="protein sequence ID" value="RAH63432.1"/>
    <property type="molecule type" value="Genomic_DNA"/>
</dbReference>
<dbReference type="AlphaFoldDB" id="A0A8G1RE60"/>
<keyword evidence="3" id="KW-0378">Hydrolase</keyword>
<keyword evidence="4" id="KW-1015">Disulfide bond</keyword>
<organism evidence="8 9">
    <name type="scientific">Aspergillus piperis CBS 112811</name>
    <dbReference type="NCBI Taxonomy" id="1448313"/>
    <lineage>
        <taxon>Eukaryota</taxon>
        <taxon>Fungi</taxon>
        <taxon>Dikarya</taxon>
        <taxon>Ascomycota</taxon>
        <taxon>Pezizomycotina</taxon>
        <taxon>Eurotiomycetes</taxon>
        <taxon>Eurotiomycetidae</taxon>
        <taxon>Eurotiales</taxon>
        <taxon>Aspergillaceae</taxon>
        <taxon>Aspergillus</taxon>
        <taxon>Aspergillus subgen. Circumdati</taxon>
    </lineage>
</organism>
<keyword evidence="2" id="KW-0255">Endonuclease</keyword>
<dbReference type="PANTHER" id="PTHR42104">
    <property type="entry name" value="EXTRACELLULAR GUANYL-SPECIFIC RIBONUCLEASE RNTA (AFU_ORTHOLOGUE AFUA_4G03230)"/>
    <property type="match status" value="1"/>
</dbReference>
<keyword evidence="7" id="KW-0732">Signal</keyword>
<keyword evidence="1" id="KW-0540">Nuclease</keyword>
<dbReference type="PANTHER" id="PTHR42104:SF2">
    <property type="entry name" value="GUANYL-SPECIFIC RIBONUCLEASE, PUTATIVE (AFU_ORTHOLOGUE AFUA_4G01200)-RELATED"/>
    <property type="match status" value="1"/>
</dbReference>
<dbReference type="GO" id="GO:0016787">
    <property type="term" value="F:hydrolase activity"/>
    <property type="evidence" value="ECO:0007669"/>
    <property type="project" value="UniProtKB-KW"/>
</dbReference>
<dbReference type="InterPro" id="IPR016191">
    <property type="entry name" value="Ribonuclease/ribotoxin"/>
</dbReference>
<feature type="compositionally biased region" description="Acidic residues" evidence="6">
    <location>
        <begin position="199"/>
        <end position="211"/>
    </location>
</feature>
<reference evidence="8 9" key="1">
    <citation type="submission" date="2018-02" db="EMBL/GenBank/DDBJ databases">
        <title>The genomes of Aspergillus section Nigri reveals drivers in fungal speciation.</title>
        <authorList>
            <consortium name="DOE Joint Genome Institute"/>
            <person name="Vesth T.C."/>
            <person name="Nybo J."/>
            <person name="Theobald S."/>
            <person name="Brandl J."/>
            <person name="Frisvad J.C."/>
            <person name="Nielsen K.F."/>
            <person name="Lyhne E.K."/>
            <person name="Kogle M.E."/>
            <person name="Kuo A."/>
            <person name="Riley R."/>
            <person name="Clum A."/>
            <person name="Nolan M."/>
            <person name="Lipzen A."/>
            <person name="Salamov A."/>
            <person name="Henrissat B."/>
            <person name="Wiebenga A."/>
            <person name="De vries R.P."/>
            <person name="Grigoriev I.V."/>
            <person name="Mortensen U.H."/>
            <person name="Andersen M.R."/>
            <person name="Baker S.E."/>
        </authorList>
    </citation>
    <scope>NUCLEOTIDE SEQUENCE [LARGE SCALE GENOMIC DNA]</scope>
    <source>
        <strain evidence="8 9">CBS 112811</strain>
    </source>
</reference>
<name>A0A8G1RE60_9EURO</name>
<proteinExistence type="predicted"/>
<evidence type="ECO:0000256" key="7">
    <source>
        <dbReference type="SAM" id="SignalP"/>
    </source>
</evidence>
<evidence type="ECO:0000256" key="4">
    <source>
        <dbReference type="ARBA" id="ARBA00023157"/>
    </source>
</evidence>
<sequence length="228" mass="24301">MFFNFKPTILLALALTAIASPIANPTVDEANTLVARAARKDVDCNGKRFTKADIHNAIEQSKVVEKGRETNARAYGKYPAVYGNGEGHFGSSSTLYEYPLVSGTYSGKKTAGEPGSYRVIMNEKYVYQGSLYHIAGGGFKKCTNLEDTPTTTNTTTTTTTTTTAKATTTATTKASSGNTSHKSGNKSGSKPGEGHDSQTIEEDVPTEDSGDVEIAELTYSCVLYFSSV</sequence>
<dbReference type="RefSeq" id="XP_025521354.1">
    <property type="nucleotide sequence ID" value="XM_025664816.1"/>
</dbReference>
<accession>A0A8G1RE60</accession>
<feature type="signal peptide" evidence="7">
    <location>
        <begin position="1"/>
        <end position="19"/>
    </location>
</feature>
<keyword evidence="5" id="KW-0456">Lyase</keyword>
<evidence type="ECO:0000256" key="2">
    <source>
        <dbReference type="ARBA" id="ARBA00022759"/>
    </source>
</evidence>